<dbReference type="EMBL" id="JAVREI010000001">
    <property type="protein sequence ID" value="MDT0275018.1"/>
    <property type="molecule type" value="Genomic_DNA"/>
</dbReference>
<name>A0ABU2K488_9ACTN</name>
<reference evidence="3" key="1">
    <citation type="submission" date="2023-07" db="EMBL/GenBank/DDBJ databases">
        <title>30 novel species of actinomycetes from the DSMZ collection.</title>
        <authorList>
            <person name="Nouioui I."/>
        </authorList>
    </citation>
    <scope>NUCLEOTIDE SEQUENCE [LARGE SCALE GENOMIC DNA]</scope>
    <source>
        <strain evidence="3">DSM 46792</strain>
    </source>
</reference>
<organism evidence="2 3">
    <name type="scientific">Blastococcus goldschmidtiae</name>
    <dbReference type="NCBI Taxonomy" id="3075546"/>
    <lineage>
        <taxon>Bacteria</taxon>
        <taxon>Bacillati</taxon>
        <taxon>Actinomycetota</taxon>
        <taxon>Actinomycetes</taxon>
        <taxon>Geodermatophilales</taxon>
        <taxon>Geodermatophilaceae</taxon>
        <taxon>Blastococcus</taxon>
    </lineage>
</organism>
<dbReference type="CDD" id="cd00761">
    <property type="entry name" value="Glyco_tranf_GTA_type"/>
    <property type="match status" value="1"/>
</dbReference>
<dbReference type="Gene3D" id="3.90.550.10">
    <property type="entry name" value="Spore Coat Polysaccharide Biosynthesis Protein SpsA, Chain A"/>
    <property type="match status" value="1"/>
</dbReference>
<dbReference type="RefSeq" id="WP_311343831.1">
    <property type="nucleotide sequence ID" value="NZ_JAVREI010000001.1"/>
</dbReference>
<evidence type="ECO:0000313" key="3">
    <source>
        <dbReference type="Proteomes" id="UP001183222"/>
    </source>
</evidence>
<dbReference type="InterPro" id="IPR001173">
    <property type="entry name" value="Glyco_trans_2-like"/>
</dbReference>
<dbReference type="PANTHER" id="PTHR22916:SF3">
    <property type="entry name" value="UDP-GLCNAC:BETAGAL BETA-1,3-N-ACETYLGLUCOSAMINYLTRANSFERASE-LIKE PROTEIN 1"/>
    <property type="match status" value="1"/>
</dbReference>
<dbReference type="EC" id="2.4.-.-" evidence="2"/>
<keyword evidence="2" id="KW-0808">Transferase</keyword>
<dbReference type="PANTHER" id="PTHR22916">
    <property type="entry name" value="GLYCOSYLTRANSFERASE"/>
    <property type="match status" value="1"/>
</dbReference>
<evidence type="ECO:0000313" key="2">
    <source>
        <dbReference type="EMBL" id="MDT0275018.1"/>
    </source>
</evidence>
<keyword evidence="2" id="KW-0328">Glycosyltransferase</keyword>
<protein>
    <submittedName>
        <fullName evidence="2">Glycosyltransferase</fullName>
        <ecNumber evidence="2">2.4.-.-</ecNumber>
    </submittedName>
</protein>
<comment type="caution">
    <text evidence="2">The sequence shown here is derived from an EMBL/GenBank/DDBJ whole genome shotgun (WGS) entry which is preliminary data.</text>
</comment>
<gene>
    <name evidence="2" type="ORF">RM425_03825</name>
</gene>
<dbReference type="SUPFAM" id="SSF53448">
    <property type="entry name" value="Nucleotide-diphospho-sugar transferases"/>
    <property type="match status" value="1"/>
</dbReference>
<keyword evidence="3" id="KW-1185">Reference proteome</keyword>
<dbReference type="Proteomes" id="UP001183222">
    <property type="component" value="Unassembled WGS sequence"/>
</dbReference>
<proteinExistence type="predicted"/>
<dbReference type="GO" id="GO:0016757">
    <property type="term" value="F:glycosyltransferase activity"/>
    <property type="evidence" value="ECO:0007669"/>
    <property type="project" value="UniProtKB-KW"/>
</dbReference>
<dbReference type="InterPro" id="IPR029044">
    <property type="entry name" value="Nucleotide-diphossugar_trans"/>
</dbReference>
<accession>A0ABU2K488</accession>
<feature type="domain" description="Glycosyltransferase 2-like" evidence="1">
    <location>
        <begin position="15"/>
        <end position="178"/>
    </location>
</feature>
<sequence length="527" mass="57824">MTATDGGTTGPAVALIIPIHNAAQYLHECLDSVVAQTVFRDVQVILIDDGSTDGSGDIAAAYAEEHDNVTAVRQSNQGAGAARNRGLALVTAEFVAFCDSDDRLPPHAIATLRTLIEEHDADVAIGRMETFPDVSTWPWLRHLDEPSKVVPGIEFAPELIHGAGPCGKLFRTVVLRELGLSFAEGTHFEDVQFTLPALLAADRIALTSTVIYHYRKLADGGSLMNLRWVRTANFWEHLAVEEFLFEHRDRVPGPRRPALDLFMVRSFQGFAVRAPQVLEESELRAFFDRAVAVYGHVSPDLLWTGCRDTRHRLAMVALNQRDRELFADPRSAIRGVEACDGRLYLQLDRDVPDLVRSLLVVSKTAAWLEAVERVDDGRLLRISGWLSINGLDLRSAVPCELSVRVRGSAVTERARNVLRQSPAGDPQPESWSGFVCDIPAAGLRAGEHQLRLVLDTPTGQASVHLRPSGGVGAEAPTFLLGPWSVTLRQTEDTSSLQVIPAAGSEQAVGEHPGWRPRVGRLLRRSIR</sequence>
<dbReference type="Pfam" id="PF00535">
    <property type="entry name" value="Glycos_transf_2"/>
    <property type="match status" value="1"/>
</dbReference>
<evidence type="ECO:0000259" key="1">
    <source>
        <dbReference type="Pfam" id="PF00535"/>
    </source>
</evidence>